<gene>
    <name evidence="5" type="ORF">ACHAW5_001004</name>
</gene>
<comment type="caution">
    <text evidence="5">The sequence shown here is derived from an EMBL/GenBank/DDBJ whole genome shotgun (WGS) entry which is preliminary data.</text>
</comment>
<comment type="similarity">
    <text evidence="1">Belongs to the protease inhibitor I13 (potato type I serine protease inhibitor) family.</text>
</comment>
<keyword evidence="4" id="KW-0732">Signal</keyword>
<feature type="chain" id="PRO_5044877984" evidence="4">
    <location>
        <begin position="30"/>
        <end position="186"/>
    </location>
</feature>
<keyword evidence="2" id="KW-0646">Protease inhibitor</keyword>
<dbReference type="Gene3D" id="3.30.10.10">
    <property type="entry name" value="Trypsin Inhibitor V, subunit A"/>
    <property type="match status" value="1"/>
</dbReference>
<evidence type="ECO:0000256" key="4">
    <source>
        <dbReference type="SAM" id="SignalP"/>
    </source>
</evidence>
<dbReference type="SUPFAM" id="SSF54654">
    <property type="entry name" value="CI-2 family of serine protease inhibitors"/>
    <property type="match status" value="1"/>
</dbReference>
<evidence type="ECO:0000313" key="5">
    <source>
        <dbReference type="EMBL" id="KAL3779530.1"/>
    </source>
</evidence>
<evidence type="ECO:0000256" key="2">
    <source>
        <dbReference type="ARBA" id="ARBA00022690"/>
    </source>
</evidence>
<reference evidence="5 6" key="1">
    <citation type="submission" date="2024-10" db="EMBL/GenBank/DDBJ databases">
        <title>Updated reference genomes for cyclostephanoid diatoms.</title>
        <authorList>
            <person name="Roberts W.R."/>
            <person name="Alverson A.J."/>
        </authorList>
    </citation>
    <scope>NUCLEOTIDE SEQUENCE [LARGE SCALE GENOMIC DNA]</scope>
    <source>
        <strain evidence="5 6">AJA276-08</strain>
    </source>
</reference>
<evidence type="ECO:0000256" key="3">
    <source>
        <dbReference type="ARBA" id="ARBA00022900"/>
    </source>
</evidence>
<feature type="signal peptide" evidence="4">
    <location>
        <begin position="1"/>
        <end position="29"/>
    </location>
</feature>
<dbReference type="PANTHER" id="PTHR33091:SF29">
    <property type="entry name" value="SUBTILISIN INHIBITOR 1"/>
    <property type="match status" value="1"/>
</dbReference>
<proteinExistence type="inferred from homology"/>
<name>A0ABD3NUD1_9STRA</name>
<accession>A0ABD3NUD1</accession>
<dbReference type="Proteomes" id="UP001530315">
    <property type="component" value="Unassembled WGS sequence"/>
</dbReference>
<sequence length="186" mass="20150">MATNRFNLVTLIFSALLLVPFAITALASASSSSVPAAENAAEHKIMSPPAYPERWGRPPLVQTRDYVQLPGNYGRGSGTLRKWILQKMEEDVANGVGAENEASSSSSSYSATRIAADDRELWPNKNLVGMSGEDAKFAVLAGDETLLESNVQVIPEDSMVTMDYREDRVRIFVDANGIVVSQPTKG</sequence>
<keyword evidence="3" id="KW-0722">Serine protease inhibitor</keyword>
<dbReference type="EMBL" id="JALLAZ020001158">
    <property type="protein sequence ID" value="KAL3779530.1"/>
    <property type="molecule type" value="Genomic_DNA"/>
</dbReference>
<dbReference type="AlphaFoldDB" id="A0ABD3NUD1"/>
<dbReference type="InterPro" id="IPR000864">
    <property type="entry name" value="Prot_inh_pot1"/>
</dbReference>
<evidence type="ECO:0000256" key="1">
    <source>
        <dbReference type="ARBA" id="ARBA00008210"/>
    </source>
</evidence>
<dbReference type="PANTHER" id="PTHR33091">
    <property type="entry name" value="PROTEIN, PUTATIVE, EXPRESSED-RELATED"/>
    <property type="match status" value="1"/>
</dbReference>
<organism evidence="5 6">
    <name type="scientific">Stephanodiscus triporus</name>
    <dbReference type="NCBI Taxonomy" id="2934178"/>
    <lineage>
        <taxon>Eukaryota</taxon>
        <taxon>Sar</taxon>
        <taxon>Stramenopiles</taxon>
        <taxon>Ochrophyta</taxon>
        <taxon>Bacillariophyta</taxon>
        <taxon>Coscinodiscophyceae</taxon>
        <taxon>Thalassiosirophycidae</taxon>
        <taxon>Stephanodiscales</taxon>
        <taxon>Stephanodiscaceae</taxon>
        <taxon>Stephanodiscus</taxon>
    </lineage>
</organism>
<evidence type="ECO:0000313" key="6">
    <source>
        <dbReference type="Proteomes" id="UP001530315"/>
    </source>
</evidence>
<keyword evidence="6" id="KW-1185">Reference proteome</keyword>
<dbReference type="InterPro" id="IPR036354">
    <property type="entry name" value="Prot_inh_pot1_sf"/>
</dbReference>
<dbReference type="Pfam" id="PF00280">
    <property type="entry name" value="potato_inhibit"/>
    <property type="match status" value="1"/>
</dbReference>
<protein>
    <submittedName>
        <fullName evidence="5">Uncharacterized protein</fullName>
    </submittedName>
</protein>
<dbReference type="GO" id="GO:0004867">
    <property type="term" value="F:serine-type endopeptidase inhibitor activity"/>
    <property type="evidence" value="ECO:0007669"/>
    <property type="project" value="UniProtKB-KW"/>
</dbReference>